<accession>A0A1G2P1E4</accession>
<name>A0A1G2P1E4_9BACT</name>
<dbReference type="AlphaFoldDB" id="A0A1G2P1E4"/>
<protein>
    <recommendedName>
        <fullName evidence="7">DUF86 domain-containing protein</fullName>
    </recommendedName>
</protein>
<proteinExistence type="inferred from homology"/>
<evidence type="ECO:0000256" key="4">
    <source>
        <dbReference type="ARBA" id="ARBA00024207"/>
    </source>
</evidence>
<evidence type="ECO:0000313" key="5">
    <source>
        <dbReference type="EMBL" id="OHA41411.1"/>
    </source>
</evidence>
<dbReference type="GO" id="GO:0004540">
    <property type="term" value="F:RNA nuclease activity"/>
    <property type="evidence" value="ECO:0007669"/>
    <property type="project" value="InterPro"/>
</dbReference>
<comment type="caution">
    <text evidence="5">The sequence shown here is derived from an EMBL/GenBank/DDBJ whole genome shotgun (WGS) entry which is preliminary data.</text>
</comment>
<dbReference type="InterPro" id="IPR037038">
    <property type="entry name" value="HepT-like_sf"/>
</dbReference>
<dbReference type="PANTHER" id="PTHR33397">
    <property type="entry name" value="UPF0331 PROTEIN YUTE"/>
    <property type="match status" value="1"/>
</dbReference>
<dbReference type="Gene3D" id="1.20.120.580">
    <property type="entry name" value="bsu32300-like"/>
    <property type="match status" value="1"/>
</dbReference>
<evidence type="ECO:0000313" key="6">
    <source>
        <dbReference type="Proteomes" id="UP000177269"/>
    </source>
</evidence>
<dbReference type="Proteomes" id="UP000177269">
    <property type="component" value="Unassembled WGS sequence"/>
</dbReference>
<keyword evidence="2" id="KW-0540">Nuclease</keyword>
<evidence type="ECO:0000256" key="2">
    <source>
        <dbReference type="ARBA" id="ARBA00022722"/>
    </source>
</evidence>
<organism evidence="5 6">
    <name type="scientific">Candidatus Taylorbacteria bacterium RIFCSPLOWO2_12_FULL_43_20</name>
    <dbReference type="NCBI Taxonomy" id="1802332"/>
    <lineage>
        <taxon>Bacteria</taxon>
        <taxon>Candidatus Tayloriibacteriota</taxon>
    </lineage>
</organism>
<dbReference type="Pfam" id="PF01934">
    <property type="entry name" value="HepT-like"/>
    <property type="match status" value="1"/>
</dbReference>
<dbReference type="NCBIfam" id="NF047751">
    <property type="entry name" value="HepT_toxin"/>
    <property type="match status" value="1"/>
</dbReference>
<keyword evidence="1" id="KW-1277">Toxin-antitoxin system</keyword>
<evidence type="ECO:0000256" key="1">
    <source>
        <dbReference type="ARBA" id="ARBA00022649"/>
    </source>
</evidence>
<gene>
    <name evidence="5" type="ORF">A3G52_04440</name>
</gene>
<dbReference type="InterPro" id="IPR052379">
    <property type="entry name" value="Type_VII_TA_RNase"/>
</dbReference>
<dbReference type="GO" id="GO:0016787">
    <property type="term" value="F:hydrolase activity"/>
    <property type="evidence" value="ECO:0007669"/>
    <property type="project" value="UniProtKB-KW"/>
</dbReference>
<comment type="similarity">
    <text evidence="4">Belongs to the HepT RNase toxin family.</text>
</comment>
<dbReference type="InterPro" id="IPR008201">
    <property type="entry name" value="HepT-like"/>
</dbReference>
<evidence type="ECO:0000256" key="3">
    <source>
        <dbReference type="ARBA" id="ARBA00022801"/>
    </source>
</evidence>
<keyword evidence="3" id="KW-0378">Hydrolase</keyword>
<dbReference type="EMBL" id="MHSK01000034">
    <property type="protein sequence ID" value="OHA41411.1"/>
    <property type="molecule type" value="Genomic_DNA"/>
</dbReference>
<evidence type="ECO:0008006" key="7">
    <source>
        <dbReference type="Google" id="ProtNLM"/>
    </source>
</evidence>
<sequence length="145" mass="16907">MQNQPIFKKKVDRLQEYISKLAPYVALDTDELLKNEEKRAAMERWFQLMVDEAVDINAFLAYQIGGKVADSYKSSFHELVSLSVFDGSFAEKIGDSAKVRNQMTHDYEKMQYAELIESMKKYFELYTEYVRIIVSKFLSTELSDS</sequence>
<dbReference type="PANTHER" id="PTHR33397:SF3">
    <property type="entry name" value="MRNA NUCLEASE HEPT"/>
    <property type="match status" value="1"/>
</dbReference>
<reference evidence="5 6" key="1">
    <citation type="journal article" date="2016" name="Nat. Commun.">
        <title>Thousands of microbial genomes shed light on interconnected biogeochemical processes in an aquifer system.</title>
        <authorList>
            <person name="Anantharaman K."/>
            <person name="Brown C.T."/>
            <person name="Hug L.A."/>
            <person name="Sharon I."/>
            <person name="Castelle C.J."/>
            <person name="Probst A.J."/>
            <person name="Thomas B.C."/>
            <person name="Singh A."/>
            <person name="Wilkins M.J."/>
            <person name="Karaoz U."/>
            <person name="Brodie E.L."/>
            <person name="Williams K.H."/>
            <person name="Hubbard S.S."/>
            <person name="Banfield J.F."/>
        </authorList>
    </citation>
    <scope>NUCLEOTIDE SEQUENCE [LARGE SCALE GENOMIC DNA]</scope>
</reference>
<dbReference type="GO" id="GO:0110001">
    <property type="term" value="C:toxin-antitoxin complex"/>
    <property type="evidence" value="ECO:0007669"/>
    <property type="project" value="InterPro"/>
</dbReference>